<dbReference type="InterPro" id="IPR001753">
    <property type="entry name" value="Enoyl-CoA_hydra/iso"/>
</dbReference>
<evidence type="ECO:0000313" key="2">
    <source>
        <dbReference type="Proteomes" id="UP000298602"/>
    </source>
</evidence>
<evidence type="ECO:0008006" key="3">
    <source>
        <dbReference type="Google" id="ProtNLM"/>
    </source>
</evidence>
<dbReference type="Pfam" id="PF00378">
    <property type="entry name" value="ECH_1"/>
    <property type="match status" value="1"/>
</dbReference>
<keyword evidence="2" id="KW-1185">Reference proteome</keyword>
<organism evidence="1 2">
    <name type="scientific">Desulfoglaeba alkanexedens ALDC</name>
    <dbReference type="NCBI Taxonomy" id="980445"/>
    <lineage>
        <taxon>Bacteria</taxon>
        <taxon>Pseudomonadati</taxon>
        <taxon>Thermodesulfobacteriota</taxon>
        <taxon>Syntrophobacteria</taxon>
        <taxon>Syntrophobacterales</taxon>
        <taxon>Syntrophobacteraceae</taxon>
        <taxon>Desulfoglaeba</taxon>
    </lineage>
</organism>
<name>A0A4P8L5M8_9BACT</name>
<reference evidence="1 2" key="1">
    <citation type="submission" date="2019-05" db="EMBL/GenBank/DDBJ databases">
        <title>The Complete Genome Sequence of the n-alkane-degrading Desulfoglaeba alkanexedens ALDC reveals multiple alkylsuccinate synthase gene clusters.</title>
        <authorList>
            <person name="Callaghan A.V."/>
            <person name="Davidova I.A."/>
            <person name="Duncan K.E."/>
            <person name="Morris B."/>
            <person name="McInerney M.J."/>
        </authorList>
    </citation>
    <scope>NUCLEOTIDE SEQUENCE [LARGE SCALE GENOMIC DNA]</scope>
    <source>
        <strain evidence="1 2">ALDC</strain>
    </source>
</reference>
<protein>
    <recommendedName>
        <fullName evidence="3">Enoyl-CoA hydratase</fullName>
    </recommendedName>
</protein>
<dbReference type="EMBL" id="CP040098">
    <property type="protein sequence ID" value="QCQ23043.1"/>
    <property type="molecule type" value="Genomic_DNA"/>
</dbReference>
<dbReference type="Proteomes" id="UP000298602">
    <property type="component" value="Chromosome"/>
</dbReference>
<dbReference type="AlphaFoldDB" id="A0A4P8L5M8"/>
<sequence>MEMLYTGDALSAAEAKEIGMLNHMVSRESLEAVSMAMVTSILNGSPIAMRLQTYILCGYFH</sequence>
<dbReference type="SUPFAM" id="SSF52096">
    <property type="entry name" value="ClpP/crotonase"/>
    <property type="match status" value="1"/>
</dbReference>
<gene>
    <name evidence="1" type="ORF">FDQ92_13205</name>
</gene>
<reference evidence="1 2" key="2">
    <citation type="submission" date="2019-05" db="EMBL/GenBank/DDBJ databases">
        <authorList>
            <person name="Suflita J.M."/>
            <person name="Marks C.R."/>
        </authorList>
    </citation>
    <scope>NUCLEOTIDE SEQUENCE [LARGE SCALE GENOMIC DNA]</scope>
    <source>
        <strain evidence="1 2">ALDC</strain>
    </source>
</reference>
<dbReference type="GO" id="GO:0003824">
    <property type="term" value="F:catalytic activity"/>
    <property type="evidence" value="ECO:0007669"/>
    <property type="project" value="UniProtKB-ARBA"/>
</dbReference>
<dbReference type="InterPro" id="IPR029045">
    <property type="entry name" value="ClpP/crotonase-like_dom_sf"/>
</dbReference>
<dbReference type="OrthoDB" id="5365311at2"/>
<dbReference type="Gene3D" id="3.90.226.10">
    <property type="entry name" value="2-enoyl-CoA Hydratase, Chain A, domain 1"/>
    <property type="match status" value="1"/>
</dbReference>
<evidence type="ECO:0000313" key="1">
    <source>
        <dbReference type="EMBL" id="QCQ23043.1"/>
    </source>
</evidence>
<accession>A0A4P8L5M8</accession>
<dbReference type="KEGG" id="dax:FDQ92_13205"/>
<proteinExistence type="predicted"/>